<reference evidence="2" key="1">
    <citation type="submission" date="2016-10" db="EMBL/GenBank/DDBJ databases">
        <authorList>
            <person name="Varghese N."/>
            <person name="Submissions S."/>
        </authorList>
    </citation>
    <scope>NUCLEOTIDE SEQUENCE [LARGE SCALE GENOMIC DNA]</scope>
    <source>
        <strain evidence="2">P18</strain>
    </source>
</reference>
<dbReference type="EMBL" id="FOXO01000057">
    <property type="protein sequence ID" value="SFQ47674.1"/>
    <property type="molecule type" value="Genomic_DNA"/>
</dbReference>
<dbReference type="OrthoDB" id="2041820at2"/>
<sequence length="193" mass="22619">MEWEEIEKQRLIGKQLMIVDLIHAENDKAQKTGFSFVTTDHLQKWSGMEESEVKKLVDTCAYMDDFNLSCNAAKDLDCQKNELEGSNSYLFYLNTFRRLGSTAIIALNKEVMEDYCNHAAKINYEQYQENYPEYPVDEAMSSSEVLQMVLEHYVRWFVKCCKRALEDGYDWDVVARMAKTEISEERFAILEQI</sequence>
<organism evidence="1 2">
    <name type="scientific">Butyrivibrio proteoclasticus</name>
    <dbReference type="NCBI Taxonomy" id="43305"/>
    <lineage>
        <taxon>Bacteria</taxon>
        <taxon>Bacillati</taxon>
        <taxon>Bacillota</taxon>
        <taxon>Clostridia</taxon>
        <taxon>Lachnospirales</taxon>
        <taxon>Lachnospiraceae</taxon>
        <taxon>Butyrivibrio</taxon>
    </lineage>
</organism>
<accession>A0A1I5YTV8</accession>
<name>A0A1I5YTV8_9FIRM</name>
<keyword evidence="2" id="KW-1185">Reference proteome</keyword>
<gene>
    <name evidence="1" type="ORF">SAMN04487928_1576</name>
</gene>
<dbReference type="AlphaFoldDB" id="A0A1I5YTV8"/>
<dbReference type="RefSeq" id="WP_074892132.1">
    <property type="nucleotide sequence ID" value="NZ_FOXO01000057.1"/>
</dbReference>
<dbReference type="Proteomes" id="UP000182624">
    <property type="component" value="Unassembled WGS sequence"/>
</dbReference>
<evidence type="ECO:0000313" key="1">
    <source>
        <dbReference type="EMBL" id="SFQ47674.1"/>
    </source>
</evidence>
<evidence type="ECO:0000313" key="2">
    <source>
        <dbReference type="Proteomes" id="UP000182624"/>
    </source>
</evidence>
<protein>
    <submittedName>
        <fullName evidence="1">Uncharacterized protein</fullName>
    </submittedName>
</protein>
<proteinExistence type="predicted"/>